<sequence length="284" mass="33039">MYIFGAIDPAVYEKIAHVSTSKEAWDVLINSYIGREKVKKVRLQTLRRQFELLQMERKESISDYFSRTLSLANQMKANGEDMKELLIVEKILRTLTDRFEGKVTAIEETRDLSTLTVDELQGSLQAYEQRLNEKSEIGIEEALKAQVNVKKEKNDSKNEESCNEARSNGKNHNSNYRRVQNRFENRRGRGRGRGRSNNWSQARDSNSWSQARDKSNVQCFNCQKYGHYKNECNSQRFENKGHHAKFAENDKGNEETLLLAFNAVNDDEKNKWLLDTGCICDHIW</sequence>
<keyword evidence="1" id="KW-0479">Metal-binding</keyword>
<evidence type="ECO:0000313" key="4">
    <source>
        <dbReference type="Proteomes" id="UP000515124"/>
    </source>
</evidence>
<dbReference type="PANTHER" id="PTHR35317">
    <property type="entry name" value="OS04G0629600 PROTEIN"/>
    <property type="match status" value="1"/>
</dbReference>
<dbReference type="InterPro" id="IPR036875">
    <property type="entry name" value="Znf_CCHC_sf"/>
</dbReference>
<feature type="compositionally biased region" description="Polar residues" evidence="2">
    <location>
        <begin position="196"/>
        <end position="210"/>
    </location>
</feature>
<organism evidence="4 5">
    <name type="scientific">Prunus avium</name>
    <name type="common">Cherry</name>
    <name type="synonym">Cerasus avium</name>
    <dbReference type="NCBI Taxonomy" id="42229"/>
    <lineage>
        <taxon>Eukaryota</taxon>
        <taxon>Viridiplantae</taxon>
        <taxon>Streptophyta</taxon>
        <taxon>Embryophyta</taxon>
        <taxon>Tracheophyta</taxon>
        <taxon>Spermatophyta</taxon>
        <taxon>Magnoliopsida</taxon>
        <taxon>eudicotyledons</taxon>
        <taxon>Gunneridae</taxon>
        <taxon>Pentapetalae</taxon>
        <taxon>rosids</taxon>
        <taxon>fabids</taxon>
        <taxon>Rosales</taxon>
        <taxon>Rosaceae</taxon>
        <taxon>Amygdaloideae</taxon>
        <taxon>Amygdaleae</taxon>
        <taxon>Prunus</taxon>
    </lineage>
</organism>
<dbReference type="GeneID" id="110765027"/>
<feature type="region of interest" description="Disordered" evidence="2">
    <location>
        <begin position="148"/>
        <end position="210"/>
    </location>
</feature>
<gene>
    <name evidence="5" type="primary">LOC110765027</name>
</gene>
<name>A0A6P5T9F8_PRUAV</name>
<dbReference type="PROSITE" id="PS50158">
    <property type="entry name" value="ZF_CCHC"/>
    <property type="match status" value="1"/>
</dbReference>
<dbReference type="Pfam" id="PF14223">
    <property type="entry name" value="Retrotran_gag_2"/>
    <property type="match status" value="1"/>
</dbReference>
<dbReference type="InterPro" id="IPR001878">
    <property type="entry name" value="Znf_CCHC"/>
</dbReference>
<keyword evidence="4" id="KW-1185">Reference proteome</keyword>
<dbReference type="GO" id="GO:0008270">
    <property type="term" value="F:zinc ion binding"/>
    <property type="evidence" value="ECO:0007669"/>
    <property type="project" value="UniProtKB-KW"/>
</dbReference>
<proteinExistence type="predicted"/>
<dbReference type="GO" id="GO:0003676">
    <property type="term" value="F:nucleic acid binding"/>
    <property type="evidence" value="ECO:0007669"/>
    <property type="project" value="InterPro"/>
</dbReference>
<keyword evidence="1" id="KW-0862">Zinc</keyword>
<feature type="compositionally biased region" description="Polar residues" evidence="2">
    <location>
        <begin position="165"/>
        <end position="178"/>
    </location>
</feature>
<accession>A0A6P5T9F8</accession>
<protein>
    <submittedName>
        <fullName evidence="5">Uncharacterized protein LOC110765027</fullName>
    </submittedName>
</protein>
<feature type="compositionally biased region" description="Basic and acidic residues" evidence="2">
    <location>
        <begin position="148"/>
        <end position="160"/>
    </location>
</feature>
<evidence type="ECO:0000256" key="2">
    <source>
        <dbReference type="SAM" id="MobiDB-lite"/>
    </source>
</evidence>
<dbReference type="KEGG" id="pavi:110765027"/>
<reference evidence="5" key="1">
    <citation type="submission" date="2025-08" db="UniProtKB">
        <authorList>
            <consortium name="RefSeq"/>
        </authorList>
    </citation>
    <scope>IDENTIFICATION</scope>
</reference>
<feature type="domain" description="CCHC-type" evidence="3">
    <location>
        <begin position="219"/>
        <end position="232"/>
    </location>
</feature>
<dbReference type="SUPFAM" id="SSF57756">
    <property type="entry name" value="Retrovirus zinc finger-like domains"/>
    <property type="match status" value="1"/>
</dbReference>
<evidence type="ECO:0000313" key="5">
    <source>
        <dbReference type="RefSeq" id="XP_021823771.1"/>
    </source>
</evidence>
<dbReference type="RefSeq" id="XP_021823771.1">
    <property type="nucleotide sequence ID" value="XM_021968079.1"/>
</dbReference>
<dbReference type="Gene3D" id="4.10.60.10">
    <property type="entry name" value="Zinc finger, CCHC-type"/>
    <property type="match status" value="1"/>
</dbReference>
<dbReference type="PANTHER" id="PTHR35317:SF28">
    <property type="entry name" value="ZINC FINGER, CCHC-TYPE, RIBONUCLEASE H-LIKE DOMAIN, GAG-PRE-INTEGRASE DOMAIN PROTEIN-RELATED"/>
    <property type="match status" value="1"/>
</dbReference>
<dbReference type="AlphaFoldDB" id="A0A6P5T9F8"/>
<keyword evidence="1" id="KW-0863">Zinc-finger</keyword>
<evidence type="ECO:0000256" key="1">
    <source>
        <dbReference type="PROSITE-ProRule" id="PRU00047"/>
    </source>
</evidence>
<evidence type="ECO:0000259" key="3">
    <source>
        <dbReference type="PROSITE" id="PS50158"/>
    </source>
</evidence>
<dbReference type="Pfam" id="PF00098">
    <property type="entry name" value="zf-CCHC"/>
    <property type="match status" value="1"/>
</dbReference>
<dbReference type="Proteomes" id="UP000515124">
    <property type="component" value="Unplaced"/>
</dbReference>